<name>A0A1I1HWA2_9ACTN</name>
<reference evidence="2 3" key="1">
    <citation type="submission" date="2016-10" db="EMBL/GenBank/DDBJ databases">
        <authorList>
            <person name="de Groot N.N."/>
        </authorList>
    </citation>
    <scope>NUCLEOTIDE SEQUENCE [LARGE SCALE GENOMIC DNA]</scope>
    <source>
        <strain evidence="2 3">CGMCC 1.7056</strain>
    </source>
</reference>
<dbReference type="STRING" id="574651.SAMN04487968_10532"/>
<feature type="region of interest" description="Disordered" evidence="1">
    <location>
        <begin position="1"/>
        <end position="60"/>
    </location>
</feature>
<evidence type="ECO:0000313" key="2">
    <source>
        <dbReference type="EMBL" id="SFC28055.1"/>
    </source>
</evidence>
<feature type="compositionally biased region" description="Low complexity" evidence="1">
    <location>
        <begin position="48"/>
        <end position="60"/>
    </location>
</feature>
<feature type="compositionally biased region" description="Low complexity" evidence="1">
    <location>
        <begin position="27"/>
        <end position="41"/>
    </location>
</feature>
<proteinExistence type="predicted"/>
<dbReference type="Proteomes" id="UP000198832">
    <property type="component" value="Unassembled WGS sequence"/>
</dbReference>
<organism evidence="2 3">
    <name type="scientific">Nocardioides terrae</name>
    <dbReference type="NCBI Taxonomy" id="574651"/>
    <lineage>
        <taxon>Bacteria</taxon>
        <taxon>Bacillati</taxon>
        <taxon>Actinomycetota</taxon>
        <taxon>Actinomycetes</taxon>
        <taxon>Propionibacteriales</taxon>
        <taxon>Nocardioidaceae</taxon>
        <taxon>Nocardioides</taxon>
    </lineage>
</organism>
<accession>A0A1I1HWA2</accession>
<protein>
    <submittedName>
        <fullName evidence="2">Uncharacterized protein</fullName>
    </submittedName>
</protein>
<sequence>MSETPIFTSVEHDLEVSYDDLAAEPATSETQSTTQSTQSMVQPPPTSTTPDAGPAAAPAS</sequence>
<evidence type="ECO:0000313" key="3">
    <source>
        <dbReference type="Proteomes" id="UP000198832"/>
    </source>
</evidence>
<dbReference type="AlphaFoldDB" id="A0A1I1HWA2"/>
<dbReference type="EMBL" id="FOLB01000005">
    <property type="protein sequence ID" value="SFC28055.1"/>
    <property type="molecule type" value="Genomic_DNA"/>
</dbReference>
<evidence type="ECO:0000256" key="1">
    <source>
        <dbReference type="SAM" id="MobiDB-lite"/>
    </source>
</evidence>
<gene>
    <name evidence="2" type="ORF">SAMN04487968_10532</name>
</gene>
<dbReference type="RefSeq" id="WP_091122338.1">
    <property type="nucleotide sequence ID" value="NZ_FOLB01000005.1"/>
</dbReference>
<keyword evidence="3" id="KW-1185">Reference proteome</keyword>